<organism evidence="2 3">
    <name type="scientific">Methanorbis furvi</name>
    <dbReference type="NCBI Taxonomy" id="3028299"/>
    <lineage>
        <taxon>Archaea</taxon>
        <taxon>Methanobacteriati</taxon>
        <taxon>Methanobacteriota</taxon>
        <taxon>Stenosarchaea group</taxon>
        <taxon>Methanomicrobia</taxon>
        <taxon>Methanomicrobiales</taxon>
        <taxon>Methanocorpusculaceae</taxon>
        <taxon>Methanorbis</taxon>
    </lineage>
</organism>
<keyword evidence="3" id="KW-1185">Reference proteome</keyword>
<dbReference type="EMBL" id="JAWDKA010000009">
    <property type="protein sequence ID" value="MDV0442372.1"/>
    <property type="molecule type" value="Genomic_DNA"/>
</dbReference>
<reference evidence="2" key="1">
    <citation type="submission" date="2023-06" db="EMBL/GenBank/DDBJ databases">
        <title>Genome sequence of Methancorpusculaceae sp. Ag1.</title>
        <authorList>
            <person name="Protasov E."/>
            <person name="Platt K."/>
            <person name="Poehlein A."/>
            <person name="Daniel R."/>
            <person name="Brune A."/>
        </authorList>
    </citation>
    <scope>NUCLEOTIDE SEQUENCE</scope>
    <source>
        <strain evidence="2">Ag1</strain>
    </source>
</reference>
<protein>
    <submittedName>
        <fullName evidence="2">Uncharacterized protein</fullName>
    </submittedName>
</protein>
<evidence type="ECO:0000313" key="2">
    <source>
        <dbReference type="EMBL" id="MDV0442372.1"/>
    </source>
</evidence>
<sequence length="138" mass="14606">MVSSAATYKYVSIHILKIDMLTQPERQAIFLLTVVALLLSAFHFGTVLLVPDGGAVAYSADMPDGMLVTHTGVVLDITFTKTGGHMILNVSGTDVFVPGGGSKLTLLVGDNITLRGITETYSGKKEIIVDNPSDIAII</sequence>
<gene>
    <name evidence="2" type="ORF">McpAg1_16110</name>
</gene>
<keyword evidence="1" id="KW-1133">Transmembrane helix</keyword>
<feature type="transmembrane region" description="Helical" evidence="1">
    <location>
        <begin position="28"/>
        <end position="50"/>
    </location>
</feature>
<name>A0AAE4MC57_9EURY</name>
<evidence type="ECO:0000313" key="3">
    <source>
        <dbReference type="Proteomes" id="UP001273136"/>
    </source>
</evidence>
<accession>A0AAE4MC57</accession>
<keyword evidence="1" id="KW-0472">Membrane</keyword>
<proteinExistence type="predicted"/>
<keyword evidence="1" id="KW-0812">Transmembrane</keyword>
<dbReference type="AlphaFoldDB" id="A0AAE4MC57"/>
<dbReference type="RefSeq" id="WP_338094792.1">
    <property type="nucleotide sequence ID" value="NZ_JAWDKA010000009.1"/>
</dbReference>
<dbReference type="Proteomes" id="UP001273136">
    <property type="component" value="Unassembled WGS sequence"/>
</dbReference>
<evidence type="ECO:0000256" key="1">
    <source>
        <dbReference type="SAM" id="Phobius"/>
    </source>
</evidence>
<comment type="caution">
    <text evidence="2">The sequence shown here is derived from an EMBL/GenBank/DDBJ whole genome shotgun (WGS) entry which is preliminary data.</text>
</comment>